<proteinExistence type="predicted"/>
<dbReference type="EMBL" id="CAJVQC010034222">
    <property type="protein sequence ID" value="CAG8755884.1"/>
    <property type="molecule type" value="Genomic_DNA"/>
</dbReference>
<dbReference type="Proteomes" id="UP000789920">
    <property type="component" value="Unassembled WGS sequence"/>
</dbReference>
<sequence>TIMLIGIINSFCSDPKPIINYLKKEYKFKDGRKEYDKWIEDHKNKEIIEFLNMAKTYKVEIKDTELLNKKKPYKSENETTDFLKMVKNKYDENYVIIIKRNAADLKTDDDVIEIKTNYTENYELTEELKEYRKSSLFLLLAVDNKLKDKYEYWKKNKKSKDSGNSQIFEFMEESDKWWDNDKNHEILSIADHTVKSDLTVNADLTELTDKSKKELRNIMSKYTTCDGKEIKVLLPKRPTKNAYFMYLAELTASRTNCMSRKVGCVLVKNGYRVIATGYNGTPTNIKHCIEGNCKSCSGKDKNLCKCIHAEENAPYKDLEDVEGLFKEADEAKKEAKRKAEVIKVEDNTLERLEKDSLPPKNF</sequence>
<reference evidence="1" key="1">
    <citation type="submission" date="2021-06" db="EMBL/GenBank/DDBJ databases">
        <authorList>
            <person name="Kallberg Y."/>
            <person name="Tangrot J."/>
            <person name="Rosling A."/>
        </authorList>
    </citation>
    <scope>NUCLEOTIDE SEQUENCE</scope>
    <source>
        <strain evidence="1">MA461A</strain>
    </source>
</reference>
<accession>A0ACA9QP12</accession>
<protein>
    <submittedName>
        <fullName evidence="1">34765_t:CDS:1</fullName>
    </submittedName>
</protein>
<keyword evidence="2" id="KW-1185">Reference proteome</keyword>
<evidence type="ECO:0000313" key="2">
    <source>
        <dbReference type="Proteomes" id="UP000789920"/>
    </source>
</evidence>
<feature type="non-terminal residue" evidence="1">
    <location>
        <position position="362"/>
    </location>
</feature>
<feature type="non-terminal residue" evidence="1">
    <location>
        <position position="1"/>
    </location>
</feature>
<organism evidence="1 2">
    <name type="scientific">Racocetra persica</name>
    <dbReference type="NCBI Taxonomy" id="160502"/>
    <lineage>
        <taxon>Eukaryota</taxon>
        <taxon>Fungi</taxon>
        <taxon>Fungi incertae sedis</taxon>
        <taxon>Mucoromycota</taxon>
        <taxon>Glomeromycotina</taxon>
        <taxon>Glomeromycetes</taxon>
        <taxon>Diversisporales</taxon>
        <taxon>Gigasporaceae</taxon>
        <taxon>Racocetra</taxon>
    </lineage>
</organism>
<name>A0ACA9QP12_9GLOM</name>
<evidence type="ECO:0000313" key="1">
    <source>
        <dbReference type="EMBL" id="CAG8755884.1"/>
    </source>
</evidence>
<gene>
    <name evidence="1" type="ORF">RPERSI_LOCUS14676</name>
</gene>
<comment type="caution">
    <text evidence="1">The sequence shown here is derived from an EMBL/GenBank/DDBJ whole genome shotgun (WGS) entry which is preliminary data.</text>
</comment>